<evidence type="ECO:0000256" key="2">
    <source>
        <dbReference type="ARBA" id="ARBA00022741"/>
    </source>
</evidence>
<evidence type="ECO:0000256" key="1">
    <source>
        <dbReference type="ARBA" id="ARBA00022448"/>
    </source>
</evidence>
<evidence type="ECO:0000313" key="6">
    <source>
        <dbReference type="Proteomes" id="UP000609531"/>
    </source>
</evidence>
<reference evidence="5" key="1">
    <citation type="submission" date="2020-12" db="EMBL/GenBank/DDBJ databases">
        <title>Bacterial taxonomy.</title>
        <authorList>
            <person name="Pan X."/>
        </authorList>
    </citation>
    <scope>NUCLEOTIDE SEQUENCE</scope>
    <source>
        <strain evidence="5">B2012</strain>
    </source>
</reference>
<proteinExistence type="predicted"/>
<evidence type="ECO:0000256" key="3">
    <source>
        <dbReference type="ARBA" id="ARBA00022840"/>
    </source>
</evidence>
<gene>
    <name evidence="5" type="ORF">JCR33_04105</name>
</gene>
<dbReference type="Gene3D" id="3.40.50.300">
    <property type="entry name" value="P-loop containing nucleotide triphosphate hydrolases"/>
    <property type="match status" value="1"/>
</dbReference>
<keyword evidence="3 5" id="KW-0067">ATP-binding</keyword>
<dbReference type="CDD" id="cd03219">
    <property type="entry name" value="ABC_Mj1267_LivG_branched"/>
    <property type="match status" value="1"/>
</dbReference>
<sequence length="260" mass="27272">MTRSRPAAPVLECRGVAKSFGGFAAANAIDLAVSEGEVVGVIGSNGAGKTTLLNIVSGHLKPTKGKVFFRGEDVTGVPSRTLARKGIARSFQVPQLFPTLSALENMMLALSLVAAPRKSILSRFDDADLATAARDALDHYGIADCADSLVSELPQGVRKLLDIAMATSAEPDLVLLDEPTSGVSSEEKSDVMQRLADRFAATGTTVVFIEHDMDIVRRYASRVVALTDGSVIADGPPEEVFAHATVADVIVGEPLPEGDA</sequence>
<dbReference type="Pfam" id="PF00005">
    <property type="entry name" value="ABC_tran"/>
    <property type="match status" value="1"/>
</dbReference>
<dbReference type="InterPro" id="IPR051120">
    <property type="entry name" value="ABC_AA/LPS_Transport"/>
</dbReference>
<feature type="domain" description="ABC transporter" evidence="4">
    <location>
        <begin position="11"/>
        <end position="253"/>
    </location>
</feature>
<organism evidence="5 6">
    <name type="scientific">Acuticoccus mangrovi</name>
    <dbReference type="NCBI Taxonomy" id="2796142"/>
    <lineage>
        <taxon>Bacteria</taxon>
        <taxon>Pseudomonadati</taxon>
        <taxon>Pseudomonadota</taxon>
        <taxon>Alphaproteobacteria</taxon>
        <taxon>Hyphomicrobiales</taxon>
        <taxon>Amorphaceae</taxon>
        <taxon>Acuticoccus</taxon>
    </lineage>
</organism>
<keyword evidence="6" id="KW-1185">Reference proteome</keyword>
<dbReference type="InterPro" id="IPR003439">
    <property type="entry name" value="ABC_transporter-like_ATP-bd"/>
</dbReference>
<evidence type="ECO:0000259" key="4">
    <source>
        <dbReference type="PROSITE" id="PS50893"/>
    </source>
</evidence>
<dbReference type="SUPFAM" id="SSF52540">
    <property type="entry name" value="P-loop containing nucleoside triphosphate hydrolases"/>
    <property type="match status" value="1"/>
</dbReference>
<dbReference type="EMBL" id="JAEKJA010000003">
    <property type="protein sequence ID" value="MBJ3774855.1"/>
    <property type="molecule type" value="Genomic_DNA"/>
</dbReference>
<comment type="caution">
    <text evidence="5">The sequence shown here is derived from an EMBL/GenBank/DDBJ whole genome shotgun (WGS) entry which is preliminary data.</text>
</comment>
<dbReference type="GO" id="GO:0016887">
    <property type="term" value="F:ATP hydrolysis activity"/>
    <property type="evidence" value="ECO:0007669"/>
    <property type="project" value="InterPro"/>
</dbReference>
<accession>A0A934IMY6</accession>
<keyword evidence="2" id="KW-0547">Nucleotide-binding</keyword>
<name>A0A934IMY6_9HYPH</name>
<dbReference type="InterPro" id="IPR003593">
    <property type="entry name" value="AAA+_ATPase"/>
</dbReference>
<dbReference type="AlphaFoldDB" id="A0A934IMY6"/>
<protein>
    <submittedName>
        <fullName evidence="5">ABC transporter ATP-binding protein</fullName>
    </submittedName>
</protein>
<dbReference type="GO" id="GO:0005886">
    <property type="term" value="C:plasma membrane"/>
    <property type="evidence" value="ECO:0007669"/>
    <property type="project" value="TreeGrafter"/>
</dbReference>
<dbReference type="PANTHER" id="PTHR45772">
    <property type="entry name" value="CONSERVED COMPONENT OF ABC TRANSPORTER FOR NATURAL AMINO ACIDS-RELATED"/>
    <property type="match status" value="1"/>
</dbReference>
<dbReference type="InterPro" id="IPR027417">
    <property type="entry name" value="P-loop_NTPase"/>
</dbReference>
<dbReference type="RefSeq" id="WP_198880763.1">
    <property type="nucleotide sequence ID" value="NZ_JAEKJA010000003.1"/>
</dbReference>
<keyword evidence="1" id="KW-0813">Transport</keyword>
<dbReference type="SMART" id="SM00382">
    <property type="entry name" value="AAA"/>
    <property type="match status" value="1"/>
</dbReference>
<dbReference type="PANTHER" id="PTHR45772:SF9">
    <property type="entry name" value="CONSERVED COMPONENT OF ABC TRANSPORTER FOR NATURAL AMINO ACIDS"/>
    <property type="match status" value="1"/>
</dbReference>
<dbReference type="GO" id="GO:0005524">
    <property type="term" value="F:ATP binding"/>
    <property type="evidence" value="ECO:0007669"/>
    <property type="project" value="UniProtKB-KW"/>
</dbReference>
<dbReference type="Proteomes" id="UP000609531">
    <property type="component" value="Unassembled WGS sequence"/>
</dbReference>
<evidence type="ECO:0000313" key="5">
    <source>
        <dbReference type="EMBL" id="MBJ3774855.1"/>
    </source>
</evidence>
<dbReference type="PROSITE" id="PS50893">
    <property type="entry name" value="ABC_TRANSPORTER_2"/>
    <property type="match status" value="1"/>
</dbReference>